<evidence type="ECO:0000313" key="1">
    <source>
        <dbReference type="EMBL" id="OCX71114.1"/>
    </source>
</evidence>
<reference evidence="1" key="1">
    <citation type="journal article" date="2016" name="Int. J. Mol. Sci.">
        <title>Comparative genomics of the extreme acidophile Acidithiobacillus thiooxidans reveals intraspecific divergence and niche adaptation.</title>
        <authorList>
            <person name="Zhang X."/>
            <person name="Feng X."/>
            <person name="Tao J."/>
            <person name="Ma L."/>
            <person name="Xiao Y."/>
            <person name="Liang Y."/>
            <person name="Liu X."/>
            <person name="Yin H."/>
        </authorList>
    </citation>
    <scope>NUCLEOTIDE SEQUENCE [LARGE SCALE GENOMIC DNA]</scope>
    <source>
        <strain evidence="1">DXS-W</strain>
    </source>
</reference>
<gene>
    <name evidence="1" type="ORF">A6M23_12530</name>
</gene>
<dbReference type="RefSeq" id="WP_065974481.1">
    <property type="nucleotide sequence ID" value="NZ_LWRY01000145.1"/>
</dbReference>
<comment type="caution">
    <text evidence="1">The sequence shown here is derived from an EMBL/GenBank/DDBJ whole genome shotgun (WGS) entry which is preliminary data.</text>
</comment>
<sequence length="111" mass="11561">MIYEEVGRDGAKSQKMVGECFVCNQFADIGEGKTGPSLDDMAALGIGRDPLGVNPGQGRGEQAEMEVVGDGIGGPVLAAGAPDFLFDFFEESEPFRGLKPPTLGVPSENGI</sequence>
<organism evidence="1 2">
    <name type="scientific">Acidithiobacillus thiooxidans</name>
    <name type="common">Thiobacillus thiooxidans</name>
    <dbReference type="NCBI Taxonomy" id="930"/>
    <lineage>
        <taxon>Bacteria</taxon>
        <taxon>Pseudomonadati</taxon>
        <taxon>Pseudomonadota</taxon>
        <taxon>Acidithiobacillia</taxon>
        <taxon>Acidithiobacillales</taxon>
        <taxon>Acidithiobacillaceae</taxon>
        <taxon>Acidithiobacillus</taxon>
    </lineage>
</organism>
<proteinExistence type="predicted"/>
<dbReference type="Proteomes" id="UP000095008">
    <property type="component" value="Unassembled WGS sequence"/>
</dbReference>
<evidence type="ECO:0000313" key="2">
    <source>
        <dbReference type="Proteomes" id="UP000095008"/>
    </source>
</evidence>
<name>A0A1C2J3K3_ACITH</name>
<dbReference type="AlphaFoldDB" id="A0A1C2J3K3"/>
<accession>A0A1C2J3K3</accession>
<keyword evidence="2" id="KW-1185">Reference proteome</keyword>
<dbReference type="EMBL" id="LWRY01000145">
    <property type="protein sequence ID" value="OCX71114.1"/>
    <property type="molecule type" value="Genomic_DNA"/>
</dbReference>
<protein>
    <submittedName>
        <fullName evidence="1">Uncharacterized protein</fullName>
    </submittedName>
</protein>